<dbReference type="PANTHER" id="PTHR12442:SF11">
    <property type="entry name" value="DYNEIN AXONEMAL INTERMEDIATE CHAIN 1"/>
    <property type="match status" value="1"/>
</dbReference>
<evidence type="ECO:0000256" key="7">
    <source>
        <dbReference type="ARBA" id="ARBA00023017"/>
    </source>
</evidence>
<sequence>VTYCNSYPIEAFPARPRVSTPYDVNDIPVLLHWIEGHASNSLGASLFIQTSGDLENNQSTVSQLHNCGTAIAFHRENPTIFLVGVEEGMIYKCSSIYSSPFLATYKAHYLSIYSIEWNYYHPRVFISCSADWMVCIWDHTCSAPVFTFDLHTEVGDIAWAPYSSTVFAAVTADGKVHIYDLSVNKHLPICQQTVVQKKKTKLTKVAFNPSYPILCVGDERGLVISLKLSPNLRKNLKDIKNVDPVKFKEVEVEKMDKLLELACDPVIREN</sequence>
<comment type="subcellular location">
    <subcellularLocation>
        <location evidence="1">Cytoplasm</location>
        <location evidence="1">Cytoskeleton</location>
        <location evidence="1">Cilium axoneme</location>
    </subcellularLocation>
</comment>
<evidence type="ECO:0000256" key="2">
    <source>
        <dbReference type="ARBA" id="ARBA00011059"/>
    </source>
</evidence>
<comment type="similarity">
    <text evidence="2">Belongs to the dynein intermediate chain family.</text>
</comment>
<evidence type="ECO:0000256" key="1">
    <source>
        <dbReference type="ARBA" id="ARBA00004430"/>
    </source>
</evidence>
<keyword evidence="7" id="KW-0243">Dynein</keyword>
<dbReference type="SUPFAM" id="SSF50978">
    <property type="entry name" value="WD40 repeat-like"/>
    <property type="match status" value="1"/>
</dbReference>
<keyword evidence="4" id="KW-0853">WD repeat</keyword>
<keyword evidence="6" id="KW-0677">Repeat</keyword>
<feature type="non-terminal residue" evidence="12">
    <location>
        <position position="1"/>
    </location>
</feature>
<dbReference type="InterPro" id="IPR050687">
    <property type="entry name" value="Dynein_IC"/>
</dbReference>
<evidence type="ECO:0000256" key="4">
    <source>
        <dbReference type="ARBA" id="ARBA00022574"/>
    </source>
</evidence>
<gene>
    <name evidence="12" type="primary">LOC106472016</name>
</gene>
<dbReference type="InterPro" id="IPR015943">
    <property type="entry name" value="WD40/YVTN_repeat-like_dom_sf"/>
</dbReference>
<dbReference type="Proteomes" id="UP000694941">
    <property type="component" value="Unplaced"/>
</dbReference>
<dbReference type="InterPro" id="IPR036322">
    <property type="entry name" value="WD40_repeat_dom_sf"/>
</dbReference>
<evidence type="ECO:0000256" key="6">
    <source>
        <dbReference type="ARBA" id="ARBA00022737"/>
    </source>
</evidence>
<keyword evidence="3" id="KW-0963">Cytoplasm</keyword>
<keyword evidence="9" id="KW-0206">Cytoskeleton</keyword>
<evidence type="ECO:0000256" key="10">
    <source>
        <dbReference type="ARBA" id="ARBA00023273"/>
    </source>
</evidence>
<dbReference type="Pfam" id="PF00400">
    <property type="entry name" value="WD40"/>
    <property type="match status" value="2"/>
</dbReference>
<proteinExistence type="inferred from homology"/>
<name>A0ABM1BT14_LIMPO</name>
<dbReference type="RefSeq" id="XP_013788101.1">
    <property type="nucleotide sequence ID" value="XM_013932647.2"/>
</dbReference>
<protein>
    <submittedName>
        <fullName evidence="12">Dynein intermediate chain 2, ciliary-like</fullName>
    </submittedName>
</protein>
<dbReference type="PANTHER" id="PTHR12442">
    <property type="entry name" value="DYNEIN INTERMEDIATE CHAIN"/>
    <property type="match status" value="1"/>
</dbReference>
<keyword evidence="10" id="KW-0966">Cell projection</keyword>
<reference evidence="12" key="1">
    <citation type="submission" date="2025-08" db="UniProtKB">
        <authorList>
            <consortium name="RefSeq"/>
        </authorList>
    </citation>
    <scope>IDENTIFICATION</scope>
    <source>
        <tissue evidence="12">Muscle</tissue>
    </source>
</reference>
<keyword evidence="11" id="KW-1185">Reference proteome</keyword>
<evidence type="ECO:0000313" key="11">
    <source>
        <dbReference type="Proteomes" id="UP000694941"/>
    </source>
</evidence>
<evidence type="ECO:0000256" key="3">
    <source>
        <dbReference type="ARBA" id="ARBA00022490"/>
    </source>
</evidence>
<keyword evidence="8" id="KW-0505">Motor protein</keyword>
<evidence type="ECO:0000256" key="8">
    <source>
        <dbReference type="ARBA" id="ARBA00023175"/>
    </source>
</evidence>
<keyword evidence="5" id="KW-0493">Microtubule</keyword>
<organism evidence="11 12">
    <name type="scientific">Limulus polyphemus</name>
    <name type="common">Atlantic horseshoe crab</name>
    <dbReference type="NCBI Taxonomy" id="6850"/>
    <lineage>
        <taxon>Eukaryota</taxon>
        <taxon>Metazoa</taxon>
        <taxon>Ecdysozoa</taxon>
        <taxon>Arthropoda</taxon>
        <taxon>Chelicerata</taxon>
        <taxon>Merostomata</taxon>
        <taxon>Xiphosura</taxon>
        <taxon>Limulidae</taxon>
        <taxon>Limulus</taxon>
    </lineage>
</organism>
<evidence type="ECO:0000313" key="12">
    <source>
        <dbReference type="RefSeq" id="XP_013788101.1"/>
    </source>
</evidence>
<dbReference type="InterPro" id="IPR001680">
    <property type="entry name" value="WD40_rpt"/>
</dbReference>
<evidence type="ECO:0000256" key="9">
    <source>
        <dbReference type="ARBA" id="ARBA00023212"/>
    </source>
</evidence>
<evidence type="ECO:0000256" key="5">
    <source>
        <dbReference type="ARBA" id="ARBA00022701"/>
    </source>
</evidence>
<dbReference type="Gene3D" id="2.130.10.10">
    <property type="entry name" value="YVTN repeat-like/Quinoprotein amine dehydrogenase"/>
    <property type="match status" value="1"/>
</dbReference>
<accession>A0ABM1BT14</accession>
<dbReference type="SMART" id="SM00320">
    <property type="entry name" value="WD40"/>
    <property type="match status" value="2"/>
</dbReference>
<dbReference type="GeneID" id="106472016"/>